<dbReference type="PANTHER" id="PTHR22926:SF3">
    <property type="entry name" value="UNDECAPRENYL-PHOSPHATE ALPHA-N-ACETYLGLUCOSAMINYL 1-PHOSPHATE TRANSFERASE"/>
    <property type="match status" value="1"/>
</dbReference>
<feature type="transmembrane region" description="Helical" evidence="8">
    <location>
        <begin position="289"/>
        <end position="310"/>
    </location>
</feature>
<evidence type="ECO:0000313" key="9">
    <source>
        <dbReference type="EMBL" id="KMT22787.1"/>
    </source>
</evidence>
<dbReference type="EMBL" id="LFVU01000004">
    <property type="protein sequence ID" value="KMT22787.1"/>
    <property type="molecule type" value="Genomic_DNA"/>
</dbReference>
<evidence type="ECO:0000256" key="4">
    <source>
        <dbReference type="ARBA" id="ARBA00022692"/>
    </source>
</evidence>
<organism evidence="9 10">
    <name type="scientific">Clostridium cylindrosporum DSM 605</name>
    <dbReference type="NCBI Taxonomy" id="1121307"/>
    <lineage>
        <taxon>Bacteria</taxon>
        <taxon>Bacillati</taxon>
        <taxon>Bacillota</taxon>
        <taxon>Clostridia</taxon>
        <taxon>Eubacteriales</taxon>
        <taxon>Clostridiaceae</taxon>
        <taxon>Clostridium</taxon>
    </lineage>
</organism>
<feature type="transmembrane region" description="Helical" evidence="8">
    <location>
        <begin position="160"/>
        <end position="178"/>
    </location>
</feature>
<feature type="transmembrane region" description="Helical" evidence="8">
    <location>
        <begin position="316"/>
        <end position="336"/>
    </location>
</feature>
<dbReference type="CDD" id="cd06853">
    <property type="entry name" value="GT_WecA_like"/>
    <property type="match status" value="1"/>
</dbReference>
<evidence type="ECO:0000256" key="2">
    <source>
        <dbReference type="ARBA" id="ARBA00022475"/>
    </source>
</evidence>
<feature type="transmembrane region" description="Helical" evidence="8">
    <location>
        <begin position="237"/>
        <end position="258"/>
    </location>
</feature>
<accession>A0A0J8DAA9</accession>
<protein>
    <submittedName>
        <fullName evidence="9">Putative undecaprenyl-phosphate N-acetylglucosaminyl 1-phosphate transferase TagO</fullName>
        <ecNumber evidence="9">2.7.8.33</ecNumber>
    </submittedName>
</protein>
<dbReference type="GO" id="GO:0009103">
    <property type="term" value="P:lipopolysaccharide biosynthetic process"/>
    <property type="evidence" value="ECO:0007669"/>
    <property type="project" value="TreeGrafter"/>
</dbReference>
<reference evidence="9 10" key="1">
    <citation type="submission" date="2015-06" db="EMBL/GenBank/DDBJ databases">
        <title>Draft genome sequence of the purine-degrading Clostridium cylindrosporum HC-1 (DSM 605).</title>
        <authorList>
            <person name="Poehlein A."/>
            <person name="Schiel-Bengelsdorf B."/>
            <person name="Bengelsdorf F."/>
            <person name="Daniel R."/>
            <person name="Duerre P."/>
        </authorList>
    </citation>
    <scope>NUCLEOTIDE SEQUENCE [LARGE SCALE GENOMIC DNA]</scope>
    <source>
        <strain evidence="9 10">DSM 605</strain>
    </source>
</reference>
<keyword evidence="5 8" id="KW-1133">Transmembrane helix</keyword>
<dbReference type="STRING" id="1121307.CLCY_5c00260"/>
<feature type="transmembrane region" description="Helical" evidence="8">
    <location>
        <begin position="132"/>
        <end position="153"/>
    </location>
</feature>
<gene>
    <name evidence="9" type="primary">tagO</name>
    <name evidence="9" type="ORF">CLCY_5c00260</name>
</gene>
<keyword evidence="4 8" id="KW-0812">Transmembrane</keyword>
<dbReference type="InterPro" id="IPR000715">
    <property type="entry name" value="Glycosyl_transferase_4"/>
</dbReference>
<comment type="caution">
    <text evidence="9">The sequence shown here is derived from an EMBL/GenBank/DDBJ whole genome shotgun (WGS) entry which is preliminary data.</text>
</comment>
<comment type="cofactor">
    <cofactor evidence="7">
        <name>Mg(2+)</name>
        <dbReference type="ChEBI" id="CHEBI:18420"/>
    </cofactor>
</comment>
<evidence type="ECO:0000256" key="5">
    <source>
        <dbReference type="ARBA" id="ARBA00022989"/>
    </source>
</evidence>
<keyword evidence="3 9" id="KW-0808">Transferase</keyword>
<dbReference type="EC" id="2.7.8.33" evidence="9"/>
<feature type="binding site" evidence="7">
    <location>
        <position position="152"/>
    </location>
    <ligand>
        <name>Mg(2+)</name>
        <dbReference type="ChEBI" id="CHEBI:18420"/>
    </ligand>
</feature>
<dbReference type="GO" id="GO:0036380">
    <property type="term" value="F:UDP-N-acetylglucosamine-undecaprenyl-phosphate N-acetylglucosaminephosphotransferase activity"/>
    <property type="evidence" value="ECO:0007669"/>
    <property type="project" value="UniProtKB-EC"/>
</dbReference>
<feature type="transmembrane region" description="Helical" evidence="8">
    <location>
        <begin position="71"/>
        <end position="87"/>
    </location>
</feature>
<keyword evidence="2" id="KW-1003">Cell membrane</keyword>
<evidence type="ECO:0000256" key="3">
    <source>
        <dbReference type="ARBA" id="ARBA00022679"/>
    </source>
</evidence>
<dbReference type="AlphaFoldDB" id="A0A0J8DAA9"/>
<keyword evidence="7" id="KW-0460">Magnesium</keyword>
<feature type="transmembrane region" description="Helical" evidence="8">
    <location>
        <begin position="45"/>
        <end position="65"/>
    </location>
</feature>
<evidence type="ECO:0000256" key="7">
    <source>
        <dbReference type="PIRSR" id="PIRSR600715-1"/>
    </source>
</evidence>
<feature type="binding site" evidence="7">
    <location>
        <position position="212"/>
    </location>
    <ligand>
        <name>Mg(2+)</name>
        <dbReference type="ChEBI" id="CHEBI:18420"/>
    </ligand>
</feature>
<feature type="transmembrane region" description="Helical" evidence="8">
    <location>
        <begin position="6"/>
        <end position="25"/>
    </location>
</feature>
<keyword evidence="7" id="KW-0479">Metal-binding</keyword>
<dbReference type="RefSeq" id="WP_048569528.1">
    <property type="nucleotide sequence ID" value="NZ_LFVU01000004.1"/>
</dbReference>
<feature type="transmembrane region" description="Helical" evidence="8">
    <location>
        <begin position="213"/>
        <end position="231"/>
    </location>
</feature>
<feature type="transmembrane region" description="Helical" evidence="8">
    <location>
        <begin position="99"/>
        <end position="120"/>
    </location>
</feature>
<evidence type="ECO:0000313" key="10">
    <source>
        <dbReference type="Proteomes" id="UP000036756"/>
    </source>
</evidence>
<dbReference type="PANTHER" id="PTHR22926">
    <property type="entry name" value="PHOSPHO-N-ACETYLMURAMOYL-PENTAPEPTIDE-TRANSFERASE"/>
    <property type="match status" value="1"/>
</dbReference>
<dbReference type="GO" id="GO:0005886">
    <property type="term" value="C:plasma membrane"/>
    <property type="evidence" value="ECO:0007669"/>
    <property type="project" value="UniProtKB-SubCell"/>
</dbReference>
<dbReference type="GO" id="GO:0044038">
    <property type="term" value="P:cell wall macromolecule biosynthetic process"/>
    <property type="evidence" value="ECO:0007669"/>
    <property type="project" value="TreeGrafter"/>
</dbReference>
<dbReference type="PROSITE" id="PS01348">
    <property type="entry name" value="MRAY_2"/>
    <property type="match status" value="1"/>
</dbReference>
<dbReference type="GO" id="GO:0071555">
    <property type="term" value="P:cell wall organization"/>
    <property type="evidence" value="ECO:0007669"/>
    <property type="project" value="TreeGrafter"/>
</dbReference>
<sequence length="344" mass="37092">MNFIMLLLAAMIISFSATPLVKGLAIRVNAIDVPKDDRRVHKVPIPRLGGLAIYISFSLCSLAILGMQKNVLGVLLGGSLIVAMGIYDDIKPLKAIYKLIVQIIAALILISFNIKVHMITVPFDSAGNAVDVTFLAIPITILWVVGITNAFNLIDGLDGLACGICFISCLTLFGVAFYGDRYTAIVLTLILAGACLGFLPYNSNPAKIFLGDTGSQFLGFILAAISIEGAIKSTTALVVAVPILALGLPIYDTLFAMIRRKINNRPMMEADKGHLHHRLLEMGLTQKQAVYTMYILSSILGVSSIIAMIVSSKQSFALLVVVCALIIAFAVEMEIFKNKNKSKE</sequence>
<dbReference type="Pfam" id="PF00953">
    <property type="entry name" value="Glycos_transf_4"/>
    <property type="match status" value="1"/>
</dbReference>
<evidence type="ECO:0000256" key="1">
    <source>
        <dbReference type="ARBA" id="ARBA00004651"/>
    </source>
</evidence>
<name>A0A0J8DAA9_CLOCY</name>
<dbReference type="PATRIC" id="fig|1121307.3.peg.1958"/>
<keyword evidence="6 8" id="KW-0472">Membrane</keyword>
<evidence type="ECO:0000256" key="6">
    <source>
        <dbReference type="ARBA" id="ARBA00023136"/>
    </source>
</evidence>
<dbReference type="Proteomes" id="UP000036756">
    <property type="component" value="Unassembled WGS sequence"/>
</dbReference>
<proteinExistence type="predicted"/>
<evidence type="ECO:0000256" key="8">
    <source>
        <dbReference type="SAM" id="Phobius"/>
    </source>
</evidence>
<dbReference type="OrthoDB" id="9805475at2"/>
<feature type="transmembrane region" description="Helical" evidence="8">
    <location>
        <begin position="184"/>
        <end position="201"/>
    </location>
</feature>
<keyword evidence="10" id="KW-1185">Reference proteome</keyword>
<dbReference type="InterPro" id="IPR018480">
    <property type="entry name" value="PNAcMuramoyl-5peptid_Trfase_CS"/>
</dbReference>
<dbReference type="GO" id="GO:0046872">
    <property type="term" value="F:metal ion binding"/>
    <property type="evidence" value="ECO:0007669"/>
    <property type="project" value="UniProtKB-KW"/>
</dbReference>
<comment type="subcellular location">
    <subcellularLocation>
        <location evidence="1">Cell membrane</location>
        <topology evidence="1">Multi-pass membrane protein</topology>
    </subcellularLocation>
</comment>